<name>A0A9W9ZTI7_9CNID</name>
<dbReference type="Proteomes" id="UP001163046">
    <property type="component" value="Unassembled WGS sequence"/>
</dbReference>
<keyword evidence="3" id="KW-1185">Reference proteome</keyword>
<comment type="caution">
    <text evidence="2">The sequence shown here is derived from an EMBL/GenBank/DDBJ whole genome shotgun (WGS) entry which is preliminary data.</text>
</comment>
<dbReference type="EMBL" id="MU825874">
    <property type="protein sequence ID" value="KAJ7387130.1"/>
    <property type="molecule type" value="Genomic_DNA"/>
</dbReference>
<reference evidence="2" key="1">
    <citation type="submission" date="2023-01" db="EMBL/GenBank/DDBJ databases">
        <title>Genome assembly of the deep-sea coral Lophelia pertusa.</title>
        <authorList>
            <person name="Herrera S."/>
            <person name="Cordes E."/>
        </authorList>
    </citation>
    <scope>NUCLEOTIDE SEQUENCE</scope>
    <source>
        <strain evidence="2">USNM1676648</strain>
        <tissue evidence="2">Polyp</tissue>
    </source>
</reference>
<evidence type="ECO:0000256" key="1">
    <source>
        <dbReference type="SAM" id="MobiDB-lite"/>
    </source>
</evidence>
<feature type="compositionally biased region" description="Low complexity" evidence="1">
    <location>
        <begin position="1"/>
        <end position="16"/>
    </location>
</feature>
<gene>
    <name evidence="2" type="primary">MED19</name>
    <name evidence="2" type="ORF">OS493_004095</name>
</gene>
<evidence type="ECO:0000313" key="2">
    <source>
        <dbReference type="EMBL" id="KAJ7387130.1"/>
    </source>
</evidence>
<accession>A0A9W9ZTI7</accession>
<protein>
    <submittedName>
        <fullName evidence="2">Nucleic acid-templated transcription</fullName>
    </submittedName>
</protein>
<evidence type="ECO:0000313" key="3">
    <source>
        <dbReference type="Proteomes" id="UP001163046"/>
    </source>
</evidence>
<sequence>MVSTTSTPTPSSQTSSFYLLRDDTPTPSETNSNLLVKHGFDQTYRRARKSRESLSSFCRIYPVL</sequence>
<organism evidence="2 3">
    <name type="scientific">Desmophyllum pertusum</name>
    <dbReference type="NCBI Taxonomy" id="174260"/>
    <lineage>
        <taxon>Eukaryota</taxon>
        <taxon>Metazoa</taxon>
        <taxon>Cnidaria</taxon>
        <taxon>Anthozoa</taxon>
        <taxon>Hexacorallia</taxon>
        <taxon>Scleractinia</taxon>
        <taxon>Caryophylliina</taxon>
        <taxon>Caryophylliidae</taxon>
        <taxon>Desmophyllum</taxon>
    </lineage>
</organism>
<dbReference type="OrthoDB" id="10044050at2759"/>
<dbReference type="AlphaFoldDB" id="A0A9W9ZTI7"/>
<proteinExistence type="predicted"/>
<feature type="region of interest" description="Disordered" evidence="1">
    <location>
        <begin position="1"/>
        <end position="33"/>
    </location>
</feature>